<dbReference type="STRING" id="1544798.LH29_24140"/>
<accession>A0A0D8J7D4</accession>
<dbReference type="OrthoDB" id="9802328at2"/>
<evidence type="ECO:0000256" key="3">
    <source>
        <dbReference type="ARBA" id="ARBA00022576"/>
    </source>
</evidence>
<keyword evidence="9" id="KW-1185">Reference proteome</keyword>
<evidence type="ECO:0000256" key="1">
    <source>
        <dbReference type="ARBA" id="ARBA00001933"/>
    </source>
</evidence>
<dbReference type="SUPFAM" id="SSF53383">
    <property type="entry name" value="PLP-dependent transferases"/>
    <property type="match status" value="1"/>
</dbReference>
<keyword evidence="5" id="KW-0663">Pyridoxal phosphate</keyword>
<evidence type="ECO:0000256" key="6">
    <source>
        <dbReference type="RuleBase" id="RU000481"/>
    </source>
</evidence>
<dbReference type="PATRIC" id="fig|1544798.3.peg.2157"/>
<dbReference type="PROSITE" id="PS00105">
    <property type="entry name" value="AA_TRANSFER_CLASS_1"/>
    <property type="match status" value="1"/>
</dbReference>
<dbReference type="GO" id="GO:0008483">
    <property type="term" value="F:transaminase activity"/>
    <property type="evidence" value="ECO:0007669"/>
    <property type="project" value="UniProtKB-KW"/>
</dbReference>
<dbReference type="InterPro" id="IPR004839">
    <property type="entry name" value="Aminotransferase_I/II_large"/>
</dbReference>
<dbReference type="PANTHER" id="PTHR46383:SF2">
    <property type="entry name" value="AMINOTRANSFERASE"/>
    <property type="match status" value="1"/>
</dbReference>
<dbReference type="Proteomes" id="UP000032544">
    <property type="component" value="Unassembled WGS sequence"/>
</dbReference>
<dbReference type="GO" id="GO:0006520">
    <property type="term" value="P:amino acid metabolic process"/>
    <property type="evidence" value="ECO:0007669"/>
    <property type="project" value="InterPro"/>
</dbReference>
<dbReference type="InterPro" id="IPR050596">
    <property type="entry name" value="AspAT/PAT-like"/>
</dbReference>
<dbReference type="RefSeq" id="WP_045033739.1">
    <property type="nucleotide sequence ID" value="NZ_JRHC01000010.1"/>
</dbReference>
<evidence type="ECO:0000256" key="4">
    <source>
        <dbReference type="ARBA" id="ARBA00022679"/>
    </source>
</evidence>
<sequence length="385" mass="43509">MIAQKAKEITPFIVMEVLEKAAEMEQRGINVIHLEVGEPDFNVPKCVSVAEQKAFDEGRTHYTHSLGDPELRKQIAEKYKEEYNVTVSPGQIIVTSGSSPAILLTLGVLCDAGDEVIISDPGYACYENFIRFIGAKAIKVPVYEEDGFQYRYEEIKKRITNRTRAIMINSPMNPTGNLLSVELMKDLVTFDIPIISDEIYHGLVYEDRAHSILEVTDKAFVLNGFSKRYAMTGLRLGYVIAPQEYVRCMQKMQQNLFICAGSTTQRAGIEALKNAGAEVEEMRLTYDKRRRYIIERLTGLGFDIKVKPTGAFYVMVNAKHLSNDSYKLAFDILEKAHVGVTPGIDFGENGEGFLRFSYANSIENIEEGVNRLQNYLVKYHNLPRD</sequence>
<dbReference type="InterPro" id="IPR015421">
    <property type="entry name" value="PyrdxlP-dep_Trfase_major"/>
</dbReference>
<dbReference type="EC" id="2.6.1.-" evidence="6"/>
<dbReference type="AlphaFoldDB" id="A0A0D8J7D4"/>
<feature type="domain" description="Aminotransferase class I/classII large" evidence="7">
    <location>
        <begin position="30"/>
        <end position="372"/>
    </location>
</feature>
<gene>
    <name evidence="8" type="ORF">LH29_24140</name>
</gene>
<evidence type="ECO:0000259" key="7">
    <source>
        <dbReference type="Pfam" id="PF00155"/>
    </source>
</evidence>
<organism evidence="8 9">
    <name type="scientific">Draconibacterium sediminis</name>
    <dbReference type="NCBI Taxonomy" id="1544798"/>
    <lineage>
        <taxon>Bacteria</taxon>
        <taxon>Pseudomonadati</taxon>
        <taxon>Bacteroidota</taxon>
        <taxon>Bacteroidia</taxon>
        <taxon>Marinilabiliales</taxon>
        <taxon>Prolixibacteraceae</taxon>
        <taxon>Draconibacterium</taxon>
    </lineage>
</organism>
<comment type="caution">
    <text evidence="8">The sequence shown here is derived from an EMBL/GenBank/DDBJ whole genome shotgun (WGS) entry which is preliminary data.</text>
</comment>
<dbReference type="InterPro" id="IPR004838">
    <property type="entry name" value="NHTrfase_class1_PyrdxlP-BS"/>
</dbReference>
<evidence type="ECO:0000256" key="5">
    <source>
        <dbReference type="ARBA" id="ARBA00022898"/>
    </source>
</evidence>
<dbReference type="InterPro" id="IPR015424">
    <property type="entry name" value="PyrdxlP-dep_Trfase"/>
</dbReference>
<name>A0A0D8J7D4_9BACT</name>
<evidence type="ECO:0000313" key="8">
    <source>
        <dbReference type="EMBL" id="KJF41698.1"/>
    </source>
</evidence>
<dbReference type="Pfam" id="PF00155">
    <property type="entry name" value="Aminotran_1_2"/>
    <property type="match status" value="1"/>
</dbReference>
<comment type="similarity">
    <text evidence="2 6">Belongs to the class-I pyridoxal-phosphate-dependent aminotransferase family.</text>
</comment>
<keyword evidence="3 6" id="KW-0032">Aminotransferase</keyword>
<dbReference type="EMBL" id="JRHC01000010">
    <property type="protein sequence ID" value="KJF41698.1"/>
    <property type="molecule type" value="Genomic_DNA"/>
</dbReference>
<proteinExistence type="inferred from homology"/>
<evidence type="ECO:0000313" key="9">
    <source>
        <dbReference type="Proteomes" id="UP000032544"/>
    </source>
</evidence>
<protein>
    <recommendedName>
        <fullName evidence="6">Aminotransferase</fullName>
        <ecNumber evidence="6">2.6.1.-</ecNumber>
    </recommendedName>
</protein>
<evidence type="ECO:0000256" key="2">
    <source>
        <dbReference type="ARBA" id="ARBA00007441"/>
    </source>
</evidence>
<reference evidence="8 9" key="1">
    <citation type="submission" date="2014-09" db="EMBL/GenBank/DDBJ databases">
        <title>Draft Genome Sequence of Draconibacterium sp. JN14CK-3.</title>
        <authorList>
            <person name="Dong C."/>
            <person name="Lai Q."/>
            <person name="Shao Z."/>
        </authorList>
    </citation>
    <scope>NUCLEOTIDE SEQUENCE [LARGE SCALE GENOMIC DNA]</scope>
    <source>
        <strain evidence="8 9">JN14CK-3</strain>
    </source>
</reference>
<dbReference type="GO" id="GO:0030170">
    <property type="term" value="F:pyridoxal phosphate binding"/>
    <property type="evidence" value="ECO:0007669"/>
    <property type="project" value="InterPro"/>
</dbReference>
<dbReference type="Gene3D" id="3.40.640.10">
    <property type="entry name" value="Type I PLP-dependent aspartate aminotransferase-like (Major domain)"/>
    <property type="match status" value="1"/>
</dbReference>
<comment type="cofactor">
    <cofactor evidence="1 6">
        <name>pyridoxal 5'-phosphate</name>
        <dbReference type="ChEBI" id="CHEBI:597326"/>
    </cofactor>
</comment>
<dbReference type="PANTHER" id="PTHR46383">
    <property type="entry name" value="ASPARTATE AMINOTRANSFERASE"/>
    <property type="match status" value="1"/>
</dbReference>
<keyword evidence="4 6" id="KW-0808">Transferase</keyword>
<dbReference type="CDD" id="cd00609">
    <property type="entry name" value="AAT_like"/>
    <property type="match status" value="1"/>
</dbReference>